<feature type="domain" description="Polysaccharide pyruvyl transferase" evidence="1">
    <location>
        <begin position="13"/>
        <end position="287"/>
    </location>
</feature>
<protein>
    <submittedName>
        <fullName evidence="2">CsaB protein</fullName>
    </submittedName>
</protein>
<dbReference type="InterPro" id="IPR019896">
    <property type="entry name" value="Polysacch_pyruvyl_Trfase_CsaB"/>
</dbReference>
<dbReference type="NCBIfam" id="TIGR03609">
    <property type="entry name" value="S_layer_CsaB"/>
    <property type="match status" value="1"/>
</dbReference>
<dbReference type="RefSeq" id="WP_060669353.1">
    <property type="nucleotide sequence ID" value="NZ_LGTK01000123.1"/>
</dbReference>
<dbReference type="PANTHER" id="PTHR36836">
    <property type="entry name" value="COLANIC ACID BIOSYNTHESIS PROTEIN WCAK"/>
    <property type="match status" value="1"/>
</dbReference>
<dbReference type="InterPro" id="IPR007345">
    <property type="entry name" value="Polysacch_pyruvyl_Trfase"/>
</dbReference>
<evidence type="ECO:0000313" key="3">
    <source>
        <dbReference type="Proteomes" id="UP000037854"/>
    </source>
</evidence>
<reference evidence="2 3" key="1">
    <citation type="submission" date="2015-07" db="EMBL/GenBank/DDBJ databases">
        <title>High-quality draft genome sequence of Oceanobacillus caeni HM6, a bacillus isolated from a human feces.</title>
        <authorList>
            <person name="Kumar J."/>
            <person name="Verma M.K."/>
            <person name="Pandey R."/>
            <person name="Bhambi M."/>
            <person name="Chauhan N."/>
        </authorList>
    </citation>
    <scope>NUCLEOTIDE SEQUENCE [LARGE SCALE GENOMIC DNA]</scope>
    <source>
        <strain evidence="2 3">HM6</strain>
    </source>
</reference>
<organism evidence="2 3">
    <name type="scientific">Oceanobacillus caeni</name>
    <dbReference type="NCBI Taxonomy" id="405946"/>
    <lineage>
        <taxon>Bacteria</taxon>
        <taxon>Bacillati</taxon>
        <taxon>Bacillota</taxon>
        <taxon>Bacilli</taxon>
        <taxon>Bacillales</taxon>
        <taxon>Bacillaceae</taxon>
        <taxon>Oceanobacillus</taxon>
    </lineage>
</organism>
<dbReference type="PANTHER" id="PTHR36836:SF1">
    <property type="entry name" value="COLANIC ACID BIOSYNTHESIS PROTEIN WCAK"/>
    <property type="match status" value="1"/>
</dbReference>
<name>A0ABR5MF46_9BACI</name>
<sequence>MHVVLSGYYGFDNCGDEAILYSIIQGLRGIQADIDITVLSNNPSYTKEMYGVDSVDRHHLGEISAVVKKADGLISGGGSLLQDKTGLKSIPYYSGIIQLATFYKKPVFIYAQGMGPISNKLSKWIVKHTLNKVEHITVRDLDSKRLLDELGVSKDSTIVPDPVLGLNSNTFSCDWQGSRNGPIVAVSVRDWPSQITFKKYIAEALDKLARKGYSIVFVPMHGKHDEKASMDVGDLMQEASEIFPCDCEVEEKIAIIGKADLLIGMRLHSLIFSAITYTPFIALSYDPKIDAFAEICKQPVIGNTEIDDWDGEALFTVADSILEDRENKRAELRKCVEPYQKQALHTPMYALEMLKRKRA</sequence>
<dbReference type="EMBL" id="LGTK01000123">
    <property type="protein sequence ID" value="KPH69261.1"/>
    <property type="molecule type" value="Genomic_DNA"/>
</dbReference>
<evidence type="ECO:0000259" key="1">
    <source>
        <dbReference type="Pfam" id="PF04230"/>
    </source>
</evidence>
<dbReference type="Proteomes" id="UP000037854">
    <property type="component" value="Unassembled WGS sequence"/>
</dbReference>
<evidence type="ECO:0000313" key="2">
    <source>
        <dbReference type="EMBL" id="KPH69261.1"/>
    </source>
</evidence>
<gene>
    <name evidence="2" type="ORF">AFL42_17335</name>
</gene>
<proteinExistence type="predicted"/>
<accession>A0ABR5MF46</accession>
<dbReference type="Pfam" id="PF04230">
    <property type="entry name" value="PS_pyruv_trans"/>
    <property type="match status" value="1"/>
</dbReference>
<keyword evidence="3" id="KW-1185">Reference proteome</keyword>
<comment type="caution">
    <text evidence="2">The sequence shown here is derived from an EMBL/GenBank/DDBJ whole genome shotgun (WGS) entry which is preliminary data.</text>
</comment>